<dbReference type="Gene3D" id="2.60.120.260">
    <property type="entry name" value="Galactose-binding domain-like"/>
    <property type="match status" value="1"/>
</dbReference>
<dbReference type="Pfam" id="PF02129">
    <property type="entry name" value="Peptidase_S15"/>
    <property type="match status" value="1"/>
</dbReference>
<dbReference type="InterPro" id="IPR005674">
    <property type="entry name" value="CocE/Ser_esterase"/>
</dbReference>
<dbReference type="SMART" id="SM00939">
    <property type="entry name" value="PepX_C"/>
    <property type="match status" value="1"/>
</dbReference>
<dbReference type="InterPro" id="IPR000383">
    <property type="entry name" value="Xaa-Pro-like_dom"/>
</dbReference>
<organism evidence="3 4">
    <name type="scientific">Alteromonas lipolytica</name>
    <dbReference type="NCBI Taxonomy" id="1856405"/>
    <lineage>
        <taxon>Bacteria</taxon>
        <taxon>Pseudomonadati</taxon>
        <taxon>Pseudomonadota</taxon>
        <taxon>Gammaproteobacteria</taxon>
        <taxon>Alteromonadales</taxon>
        <taxon>Alteromonadaceae</taxon>
        <taxon>Alteromonas/Salinimonas group</taxon>
        <taxon>Alteromonas</taxon>
    </lineage>
</organism>
<dbReference type="NCBIfam" id="TIGR00976">
    <property type="entry name" value="CocE_NonD"/>
    <property type="match status" value="2"/>
</dbReference>
<evidence type="ECO:0000256" key="1">
    <source>
        <dbReference type="ARBA" id="ARBA00022801"/>
    </source>
</evidence>
<protein>
    <recommendedName>
        <fullName evidence="2">Xaa-Pro dipeptidyl-peptidase C-terminal domain-containing protein</fullName>
    </recommendedName>
</protein>
<dbReference type="InterPro" id="IPR013736">
    <property type="entry name" value="Xaa-Pro_dipept_C"/>
</dbReference>
<keyword evidence="1" id="KW-0378">Hydrolase</keyword>
<dbReference type="InterPro" id="IPR029058">
    <property type="entry name" value="AB_hydrolase_fold"/>
</dbReference>
<proteinExistence type="predicted"/>
<evidence type="ECO:0000313" key="3">
    <source>
        <dbReference type="EMBL" id="OFI33510.1"/>
    </source>
</evidence>
<dbReference type="InterPro" id="IPR050585">
    <property type="entry name" value="Xaa-Pro_dipeptidyl-ppase/CocE"/>
</dbReference>
<dbReference type="Gene3D" id="1.10.3020.10">
    <property type="entry name" value="alpha-amino acid ester hydrolase ( Helical cap domain)"/>
    <property type="match status" value="1"/>
</dbReference>
<dbReference type="GO" id="GO:0008239">
    <property type="term" value="F:dipeptidyl-peptidase activity"/>
    <property type="evidence" value="ECO:0007669"/>
    <property type="project" value="InterPro"/>
</dbReference>
<dbReference type="Pfam" id="PF08530">
    <property type="entry name" value="PepX_C"/>
    <property type="match status" value="1"/>
</dbReference>
<dbReference type="Proteomes" id="UP000176037">
    <property type="component" value="Unassembled WGS sequence"/>
</dbReference>
<evidence type="ECO:0000313" key="4">
    <source>
        <dbReference type="Proteomes" id="UP000176037"/>
    </source>
</evidence>
<dbReference type="PANTHER" id="PTHR43056:SF10">
    <property type="entry name" value="COCE_NOND FAMILY, PUTATIVE (AFU_ORTHOLOGUE AFUA_7G00600)-RELATED"/>
    <property type="match status" value="1"/>
</dbReference>
<sequence length="586" mass="64969">MNILRKPLLAMLTGVVLYSTALTAEPLKRISSPNHYQGYSEVLYDGWQLSSRYVAVRDGTRLAVDIIRPTQQGKVVEKSHPVVWMHTPYNRRMKGGKSAAETYPSGPINLVKYGYVVAVVDFRGLYGSFGKNRLFNFGNFVEPAWNDAYDITEWLADQSWSSGDIGMWGCSATGGSQQQAAITMPPALKAIFPLSPNFDAYEFINYGGVSTQVPYQTKSMADMDKEASAVDGPQAATLLAKAQAEHIDDPINQRVGMPFRDSPSAELGDNWWQRTSMYTYIDKIKESGIGVYSGANWDESLTKAGPLLMFGNVPEAQGKLIIGPQEHCRWSTIAEQNDFSLETEQLRFYDYWLKGIDNGLMDEPAVTYYTYNAPEGEQWRQSETWPLSNERPTRYYFSADSLTPTPQAKAKALTIAMGEPAKVNPVQITPQQKGLQFDTAPLTQDLEITGYPVIDLWITSDQPDTDVVAQLLDVAPDGSTRTYQMVGRLRASHRVQAEAPYNNFGLPYHSHLQQDIAPIPADTPVRLEFAMLPMSYNFPAGHKIRLAVSFSNPDGEPGEITVLSGDQYASSILLPVIPVTTSGGLH</sequence>
<dbReference type="EMBL" id="MJIC01000015">
    <property type="protein sequence ID" value="OFI33510.1"/>
    <property type="molecule type" value="Genomic_DNA"/>
</dbReference>
<accession>A0A1E8FC70</accession>
<evidence type="ECO:0000259" key="2">
    <source>
        <dbReference type="SMART" id="SM00939"/>
    </source>
</evidence>
<gene>
    <name evidence="3" type="ORF">BFC17_04430</name>
</gene>
<dbReference type="Gene3D" id="3.40.50.1820">
    <property type="entry name" value="alpha/beta hydrolase"/>
    <property type="match status" value="1"/>
</dbReference>
<dbReference type="RefSeq" id="WP_070177886.1">
    <property type="nucleotide sequence ID" value="NZ_BMJR01000002.1"/>
</dbReference>
<keyword evidence="4" id="KW-1185">Reference proteome</keyword>
<feature type="domain" description="Xaa-Pro dipeptidyl-peptidase C-terminal" evidence="2">
    <location>
        <begin position="346"/>
        <end position="573"/>
    </location>
</feature>
<dbReference type="AlphaFoldDB" id="A0A1E8FC70"/>
<dbReference type="InterPro" id="IPR008979">
    <property type="entry name" value="Galactose-bd-like_sf"/>
</dbReference>
<dbReference type="PANTHER" id="PTHR43056">
    <property type="entry name" value="PEPTIDASE S9 PROLYL OLIGOPEPTIDASE"/>
    <property type="match status" value="1"/>
</dbReference>
<dbReference type="STRING" id="1856405.BFC17_04430"/>
<comment type="caution">
    <text evidence="3">The sequence shown here is derived from an EMBL/GenBank/DDBJ whole genome shotgun (WGS) entry which is preliminary data.</text>
</comment>
<dbReference type="SUPFAM" id="SSF49785">
    <property type="entry name" value="Galactose-binding domain-like"/>
    <property type="match status" value="1"/>
</dbReference>
<reference evidence="3 4" key="1">
    <citation type="submission" date="2016-09" db="EMBL/GenBank/DDBJ databases">
        <title>Alteromonas lipolytica, a new species isolated from sea water.</title>
        <authorList>
            <person name="Wu Y.-H."/>
            <person name="Cheng H."/>
            <person name="Xu X.-W."/>
        </authorList>
    </citation>
    <scope>NUCLEOTIDE SEQUENCE [LARGE SCALE GENOMIC DNA]</scope>
    <source>
        <strain evidence="3 4">JW12</strain>
    </source>
</reference>
<name>A0A1E8FC70_9ALTE</name>
<dbReference type="SUPFAM" id="SSF53474">
    <property type="entry name" value="alpha/beta-Hydrolases"/>
    <property type="match status" value="1"/>
</dbReference>